<comment type="caution">
    <text evidence="2">The sequence shown here is derived from an EMBL/GenBank/DDBJ whole genome shotgun (WGS) entry which is preliminary data.</text>
</comment>
<keyword evidence="1" id="KW-1133">Transmembrane helix</keyword>
<dbReference type="EMBL" id="BJJW01000042">
    <property type="protein sequence ID" value="GDZ84801.1"/>
    <property type="molecule type" value="Genomic_DNA"/>
</dbReference>
<dbReference type="Proteomes" id="UP000323274">
    <property type="component" value="Unassembled WGS sequence"/>
</dbReference>
<accession>A0A5A5U431</accession>
<organism evidence="2 3">
    <name type="scientific">Leuconostoc citreum</name>
    <dbReference type="NCBI Taxonomy" id="33964"/>
    <lineage>
        <taxon>Bacteria</taxon>
        <taxon>Bacillati</taxon>
        <taxon>Bacillota</taxon>
        <taxon>Bacilli</taxon>
        <taxon>Lactobacillales</taxon>
        <taxon>Lactobacillaceae</taxon>
        <taxon>Leuconostoc</taxon>
    </lineage>
</organism>
<reference evidence="2 3" key="1">
    <citation type="submission" date="2019-04" db="EMBL/GenBank/DDBJ databases">
        <title>A pseudo-fructophilic Leuconostoc citreum strain F192-5 isolated from peel of satsuma mandarin: the first report for isolation and characterization of strain-dependent fructophilic-like characteristics.</title>
        <authorList>
            <person name="Maeno S."/>
            <person name="Tanizawa Y."/>
            <person name="Kajikawa A."/>
            <person name="Kanesaki Y."/>
            <person name="Kubota E."/>
            <person name="Arita M."/>
            <person name="Leon D."/>
            <person name="Endo A."/>
        </authorList>
    </citation>
    <scope>NUCLEOTIDE SEQUENCE [LARGE SCALE GENOMIC DNA]</scope>
    <source>
        <strain evidence="2 3">F192-5</strain>
    </source>
</reference>
<evidence type="ECO:0000256" key="1">
    <source>
        <dbReference type="SAM" id="Phobius"/>
    </source>
</evidence>
<evidence type="ECO:0000313" key="3">
    <source>
        <dbReference type="Proteomes" id="UP000323274"/>
    </source>
</evidence>
<keyword evidence="1" id="KW-0472">Membrane</keyword>
<feature type="transmembrane region" description="Helical" evidence="1">
    <location>
        <begin position="106"/>
        <end position="126"/>
    </location>
</feature>
<keyword evidence="1" id="KW-0812">Transmembrane</keyword>
<sequence length="128" mass="14570">MNDLHHKENSYHLQKKLAIIDKIMVTCLILIMLSVMLLLVTRDNGIIIFFSTIFVLFVSLILIITSIYRYWIAYPKVPGLREPLFVPKTIGLGWAVNPRNKLGMSITILTVLLIIIVFGTIIIQMVSS</sequence>
<protein>
    <recommendedName>
        <fullName evidence="4">DUF5808 domain-containing protein</fullName>
    </recommendedName>
</protein>
<feature type="transmembrane region" description="Helical" evidence="1">
    <location>
        <begin position="20"/>
        <end position="40"/>
    </location>
</feature>
<name>A0A5A5U431_LEUCI</name>
<gene>
    <name evidence="2" type="ORF">LCIT_20430</name>
</gene>
<feature type="transmembrane region" description="Helical" evidence="1">
    <location>
        <begin position="46"/>
        <end position="71"/>
    </location>
</feature>
<dbReference type="AlphaFoldDB" id="A0A5A5U431"/>
<evidence type="ECO:0008006" key="4">
    <source>
        <dbReference type="Google" id="ProtNLM"/>
    </source>
</evidence>
<proteinExistence type="predicted"/>
<evidence type="ECO:0000313" key="2">
    <source>
        <dbReference type="EMBL" id="GDZ84801.1"/>
    </source>
</evidence>